<protein>
    <recommendedName>
        <fullName evidence="3">Zinc-finger domain-containing protein</fullName>
    </recommendedName>
</protein>
<name>A0ABW4JDE5_9BACL</name>
<comment type="caution">
    <text evidence="1">The sequence shown here is derived from an EMBL/GenBank/DDBJ whole genome shotgun (WGS) entry which is preliminary data.</text>
</comment>
<dbReference type="RefSeq" id="WP_377942269.1">
    <property type="nucleotide sequence ID" value="NZ_JBHUCX010000020.1"/>
</dbReference>
<gene>
    <name evidence="1" type="ORF">ACFSB2_06730</name>
</gene>
<evidence type="ECO:0000313" key="2">
    <source>
        <dbReference type="Proteomes" id="UP001597079"/>
    </source>
</evidence>
<sequence>MDPKCDEANMLLPWLVNSSLEGHDTIRVLDHVRHCPQCMEELFLLSTLRTAIQASFAAAPSGEFTDGLLKRINQQIEGMNEHVPHGLWPILHTNILPHKEVSASVSRNILHIVEDSYVAPIRNMAERLRKPILTTMHLIANAL</sequence>
<evidence type="ECO:0000313" key="1">
    <source>
        <dbReference type="EMBL" id="MFD1674399.1"/>
    </source>
</evidence>
<accession>A0ABW4JDE5</accession>
<dbReference type="EMBL" id="JBHUCX010000020">
    <property type="protein sequence ID" value="MFD1674399.1"/>
    <property type="molecule type" value="Genomic_DNA"/>
</dbReference>
<evidence type="ECO:0008006" key="3">
    <source>
        <dbReference type="Google" id="ProtNLM"/>
    </source>
</evidence>
<organism evidence="1 2">
    <name type="scientific">Alicyclobacillus fodiniaquatilis</name>
    <dbReference type="NCBI Taxonomy" id="1661150"/>
    <lineage>
        <taxon>Bacteria</taxon>
        <taxon>Bacillati</taxon>
        <taxon>Bacillota</taxon>
        <taxon>Bacilli</taxon>
        <taxon>Bacillales</taxon>
        <taxon>Alicyclobacillaceae</taxon>
        <taxon>Alicyclobacillus</taxon>
    </lineage>
</organism>
<keyword evidence="2" id="KW-1185">Reference proteome</keyword>
<reference evidence="2" key="1">
    <citation type="journal article" date="2019" name="Int. J. Syst. Evol. Microbiol.">
        <title>The Global Catalogue of Microorganisms (GCM) 10K type strain sequencing project: providing services to taxonomists for standard genome sequencing and annotation.</title>
        <authorList>
            <consortium name="The Broad Institute Genomics Platform"/>
            <consortium name="The Broad Institute Genome Sequencing Center for Infectious Disease"/>
            <person name="Wu L."/>
            <person name="Ma J."/>
        </authorList>
    </citation>
    <scope>NUCLEOTIDE SEQUENCE [LARGE SCALE GENOMIC DNA]</scope>
    <source>
        <strain evidence="2">CGMCC 1.12286</strain>
    </source>
</reference>
<proteinExistence type="predicted"/>
<dbReference type="Proteomes" id="UP001597079">
    <property type="component" value="Unassembled WGS sequence"/>
</dbReference>